<comment type="caution">
    <text evidence="2">The sequence shown here is derived from an EMBL/GenBank/DDBJ whole genome shotgun (WGS) entry which is preliminary data.</text>
</comment>
<evidence type="ECO:0000256" key="1">
    <source>
        <dbReference type="SAM" id="MobiDB-lite"/>
    </source>
</evidence>
<reference evidence="2" key="2">
    <citation type="submission" date="2021-01" db="EMBL/GenBank/DDBJ databases">
        <authorList>
            <person name="Schikora-Tamarit M.A."/>
        </authorList>
    </citation>
    <scope>NUCLEOTIDE SEQUENCE</scope>
    <source>
        <strain evidence="2">NCAIM Y.01608</strain>
    </source>
</reference>
<evidence type="ECO:0000313" key="2">
    <source>
        <dbReference type="EMBL" id="KAH3658693.1"/>
    </source>
</evidence>
<dbReference type="EMBL" id="JAEUBD010001571">
    <property type="protein sequence ID" value="KAH3658693.1"/>
    <property type="molecule type" value="Genomic_DNA"/>
</dbReference>
<evidence type="ECO:0000313" key="3">
    <source>
        <dbReference type="Proteomes" id="UP000788993"/>
    </source>
</evidence>
<dbReference type="Proteomes" id="UP000788993">
    <property type="component" value="Unassembled WGS sequence"/>
</dbReference>
<organism evidence="2 3">
    <name type="scientific">Ogataea polymorpha</name>
    <dbReference type="NCBI Taxonomy" id="460523"/>
    <lineage>
        <taxon>Eukaryota</taxon>
        <taxon>Fungi</taxon>
        <taxon>Dikarya</taxon>
        <taxon>Ascomycota</taxon>
        <taxon>Saccharomycotina</taxon>
        <taxon>Pichiomycetes</taxon>
        <taxon>Pichiales</taxon>
        <taxon>Pichiaceae</taxon>
        <taxon>Ogataea</taxon>
    </lineage>
</organism>
<accession>A0A9P8NR35</accession>
<keyword evidence="3" id="KW-1185">Reference proteome</keyword>
<protein>
    <submittedName>
        <fullName evidence="2">Uncharacterized protein</fullName>
    </submittedName>
</protein>
<proteinExistence type="predicted"/>
<dbReference type="AlphaFoldDB" id="A0A9P8NR35"/>
<feature type="region of interest" description="Disordered" evidence="1">
    <location>
        <begin position="108"/>
        <end position="127"/>
    </location>
</feature>
<name>A0A9P8NR35_9ASCO</name>
<reference evidence="2" key="1">
    <citation type="journal article" date="2021" name="Open Biol.">
        <title>Shared evolutionary footprints suggest mitochondrial oxidative damage underlies multiple complex I losses in fungi.</title>
        <authorList>
            <person name="Schikora-Tamarit M.A."/>
            <person name="Marcet-Houben M."/>
            <person name="Nosek J."/>
            <person name="Gabaldon T."/>
        </authorList>
    </citation>
    <scope>NUCLEOTIDE SEQUENCE</scope>
    <source>
        <strain evidence="2">NCAIM Y.01608</strain>
    </source>
</reference>
<gene>
    <name evidence="2" type="ORF">OGATHE_006417</name>
</gene>
<sequence length="127" mass="13780">MSAVRCRRTFNKVGSKNGWWHSSETPSVLLVSNSEAIQSPMTALMLDCGSCNCSMSVVSSKGSQSAIILTASEPVCSRLRSSEYRKPQYATNSSRAPKFACMSCRLDESPSTSMASWANPRSIDASR</sequence>